<reference evidence="2 3" key="1">
    <citation type="journal article" date="2024" name="IMA Fungus">
        <title>IMA Genome - F19 : A genome assembly and annotation guide to empower mycologists, including annotated draft genome sequences of Ceratocystis pirilliformis, Diaporthe australafricana, Fusarium ophioides, Paecilomyces lecythidis, and Sporothrix stenoceras.</title>
        <authorList>
            <person name="Aylward J."/>
            <person name="Wilson A.M."/>
            <person name="Visagie C.M."/>
            <person name="Spraker J."/>
            <person name="Barnes I."/>
            <person name="Buitendag C."/>
            <person name="Ceriani C."/>
            <person name="Del Mar Angel L."/>
            <person name="du Plessis D."/>
            <person name="Fuchs T."/>
            <person name="Gasser K."/>
            <person name="Kramer D."/>
            <person name="Li W."/>
            <person name="Munsamy K."/>
            <person name="Piso A."/>
            <person name="Price J.L."/>
            <person name="Sonnekus B."/>
            <person name="Thomas C."/>
            <person name="van der Nest A."/>
            <person name="van Dijk A."/>
            <person name="van Heerden A."/>
            <person name="van Vuuren N."/>
            <person name="Yilmaz N."/>
            <person name="Duong T.A."/>
            <person name="van der Merwe N.A."/>
            <person name="Wingfield M.J."/>
            <person name="Wingfield B.D."/>
        </authorList>
    </citation>
    <scope>NUCLEOTIDE SEQUENCE [LARGE SCALE GENOMIC DNA]</scope>
    <source>
        <strain evidence="2 3">CMW 18300</strain>
    </source>
</reference>
<comment type="caution">
    <text evidence="2">The sequence shown here is derived from an EMBL/GenBank/DDBJ whole genome shotgun (WGS) entry which is preliminary data.</text>
</comment>
<dbReference type="Gene3D" id="3.40.50.150">
    <property type="entry name" value="Vaccinia Virus protein VP39"/>
    <property type="match status" value="1"/>
</dbReference>
<proteinExistence type="predicted"/>
<dbReference type="InterPro" id="IPR029063">
    <property type="entry name" value="SAM-dependent_MTases_sf"/>
</dbReference>
<dbReference type="InterPro" id="IPR041698">
    <property type="entry name" value="Methyltransf_25"/>
</dbReference>
<gene>
    <name evidence="2" type="ORF">Daus18300_001508</name>
</gene>
<dbReference type="Proteomes" id="UP001583177">
    <property type="component" value="Unassembled WGS sequence"/>
</dbReference>
<feature type="domain" description="Methyltransferase" evidence="1">
    <location>
        <begin position="48"/>
        <end position="144"/>
    </location>
</feature>
<protein>
    <recommendedName>
        <fullName evidence="1">Methyltransferase domain-containing protein</fullName>
    </recommendedName>
</protein>
<name>A0ABR3XWW7_9PEZI</name>
<sequence>MATPFTPKQALKFDGALLQELQGDVSDTIARDLLREYLPPIAPSAVIHDNGCGYGAVTTAIMNSNPPENIQIHATDVNPMFTAQIQAKLAENPSWPVEIANMDACNLTFPDSTFNLSLTTFVFSGLSNDVAAATHIRRTLQPGGTGVVAVWKEMPWHVTLENAHHKTRGAGEPIPPFLGKSWWYRKEKVEQVTTDAGWTDVKYVERPAWLNLGADLKRWATIAWSVLATPVSGWQQRDEDKWDEAIDLIANELSQGEWHKVEDGIHKIRMVADVAIYQKYSGNTTRVL</sequence>
<organism evidence="2 3">
    <name type="scientific">Diaporthe australafricana</name>
    <dbReference type="NCBI Taxonomy" id="127596"/>
    <lineage>
        <taxon>Eukaryota</taxon>
        <taxon>Fungi</taxon>
        <taxon>Dikarya</taxon>
        <taxon>Ascomycota</taxon>
        <taxon>Pezizomycotina</taxon>
        <taxon>Sordariomycetes</taxon>
        <taxon>Sordariomycetidae</taxon>
        <taxon>Diaporthales</taxon>
        <taxon>Diaporthaceae</taxon>
        <taxon>Diaporthe</taxon>
    </lineage>
</organism>
<dbReference type="Pfam" id="PF13649">
    <property type="entry name" value="Methyltransf_25"/>
    <property type="match status" value="1"/>
</dbReference>
<accession>A0ABR3XWW7</accession>
<dbReference type="EMBL" id="JAWRVE010000008">
    <property type="protein sequence ID" value="KAL1880145.1"/>
    <property type="molecule type" value="Genomic_DNA"/>
</dbReference>
<dbReference type="SUPFAM" id="SSF53335">
    <property type="entry name" value="S-adenosyl-L-methionine-dependent methyltransferases"/>
    <property type="match status" value="1"/>
</dbReference>
<evidence type="ECO:0000259" key="1">
    <source>
        <dbReference type="Pfam" id="PF13649"/>
    </source>
</evidence>
<evidence type="ECO:0000313" key="3">
    <source>
        <dbReference type="Proteomes" id="UP001583177"/>
    </source>
</evidence>
<keyword evidence="3" id="KW-1185">Reference proteome</keyword>
<evidence type="ECO:0000313" key="2">
    <source>
        <dbReference type="EMBL" id="KAL1880145.1"/>
    </source>
</evidence>